<reference evidence="1" key="1">
    <citation type="journal article" date="2021" name="Proc. Natl. Acad. Sci. U.S.A.">
        <title>A Catalog of Tens of Thousands of Viruses from Human Metagenomes Reveals Hidden Associations with Chronic Diseases.</title>
        <authorList>
            <person name="Tisza M.J."/>
            <person name="Buck C.B."/>
        </authorList>
    </citation>
    <scope>NUCLEOTIDE SEQUENCE</scope>
    <source>
        <strain evidence="1">CtG4L18</strain>
    </source>
</reference>
<sequence length="36" mass="4363">MYLQLIQLEVKLNSSLIERWLYLSPLMISLKKWKAI</sequence>
<protein>
    <submittedName>
        <fullName evidence="1">Uncharacterized protein</fullName>
    </submittedName>
</protein>
<name>A0A8S5UP42_9CAUD</name>
<proteinExistence type="predicted"/>
<accession>A0A8S5UP42</accession>
<dbReference type="EMBL" id="BK016114">
    <property type="protein sequence ID" value="DAF96188.1"/>
    <property type="molecule type" value="Genomic_DNA"/>
</dbReference>
<evidence type="ECO:0000313" key="1">
    <source>
        <dbReference type="EMBL" id="DAF96188.1"/>
    </source>
</evidence>
<organism evidence="1">
    <name type="scientific">Podoviridae sp. ctG4L18</name>
    <dbReference type="NCBI Taxonomy" id="2825234"/>
    <lineage>
        <taxon>Viruses</taxon>
        <taxon>Duplodnaviria</taxon>
        <taxon>Heunggongvirae</taxon>
        <taxon>Uroviricota</taxon>
        <taxon>Caudoviricetes</taxon>
    </lineage>
</organism>